<evidence type="ECO:0000313" key="4">
    <source>
        <dbReference type="EMBL" id="KAF3426799.1"/>
    </source>
</evidence>
<evidence type="ECO:0000256" key="2">
    <source>
        <dbReference type="SAM" id="MobiDB-lite"/>
    </source>
</evidence>
<organism evidence="4 5">
    <name type="scientific">Frieseomelitta varia</name>
    <dbReference type="NCBI Taxonomy" id="561572"/>
    <lineage>
        <taxon>Eukaryota</taxon>
        <taxon>Metazoa</taxon>
        <taxon>Ecdysozoa</taxon>
        <taxon>Arthropoda</taxon>
        <taxon>Hexapoda</taxon>
        <taxon>Insecta</taxon>
        <taxon>Pterygota</taxon>
        <taxon>Neoptera</taxon>
        <taxon>Endopterygota</taxon>
        <taxon>Hymenoptera</taxon>
        <taxon>Apocrita</taxon>
        <taxon>Aculeata</taxon>
        <taxon>Apoidea</taxon>
        <taxon>Anthophila</taxon>
        <taxon>Apidae</taxon>
        <taxon>Frieseomelitta</taxon>
    </lineage>
</organism>
<dbReference type="GO" id="GO:0005634">
    <property type="term" value="C:nucleus"/>
    <property type="evidence" value="ECO:0007669"/>
    <property type="project" value="UniProtKB-SubCell"/>
</dbReference>
<proteinExistence type="predicted"/>
<feature type="compositionally biased region" description="Low complexity" evidence="2">
    <location>
        <begin position="85"/>
        <end position="107"/>
    </location>
</feature>
<dbReference type="PROSITE" id="PS50803">
    <property type="entry name" value="OAR"/>
    <property type="match status" value="1"/>
</dbReference>
<gene>
    <name evidence="4" type="ORF">E2986_11445</name>
</gene>
<feature type="region of interest" description="Disordered" evidence="2">
    <location>
        <begin position="80"/>
        <end position="113"/>
    </location>
</feature>
<sequence length="208" mass="20526">MGGMSVSVGQAATSMLPGMGSGLGVAGSPVAATGAACPYAAPAAPHHPYGPPVYTPHHRTAAAPESCTVMTSSSIASLRLKARQHSSGSAASPTLSSTPSSTTSHPPYLMYDEDGTTADQKIEDDRSVIEASGGIGGERVIATAGGIGVGVGIGIGGSGAGPGGGAGLASYWQHATTATGYWPSLLDCWTTPSIASTSQTLSLPRDEN</sequence>
<dbReference type="Proteomes" id="UP000655588">
    <property type="component" value="Unassembled WGS sequence"/>
</dbReference>
<evidence type="ECO:0000313" key="5">
    <source>
        <dbReference type="Proteomes" id="UP000655588"/>
    </source>
</evidence>
<comment type="caution">
    <text evidence="4">The sequence shown here is derived from an EMBL/GenBank/DDBJ whole genome shotgun (WGS) entry which is preliminary data.</text>
</comment>
<dbReference type="Pfam" id="PF03826">
    <property type="entry name" value="OAR"/>
    <property type="match status" value="1"/>
</dbReference>
<comment type="subcellular location">
    <subcellularLocation>
        <location evidence="1">Nucleus</location>
    </subcellularLocation>
</comment>
<keyword evidence="5" id="KW-1185">Reference proteome</keyword>
<dbReference type="AlphaFoldDB" id="A0A833RDC4"/>
<evidence type="ECO:0000259" key="3">
    <source>
        <dbReference type="PROSITE" id="PS50803"/>
    </source>
</evidence>
<reference evidence="4" key="1">
    <citation type="submission" date="2019-11" db="EMBL/GenBank/DDBJ databases">
        <title>The nuclear and mitochondrial genomes of Frieseomelitta varia - a highly eusocial stingless bee (Meliponini) with a permanently sterile worker caste.</title>
        <authorList>
            <person name="Freitas F.C.P."/>
            <person name="Lourenco A.P."/>
            <person name="Nunes F.M.F."/>
            <person name="Paschoal A.R."/>
            <person name="Abreu F.C.P."/>
            <person name="Barbin F.O."/>
            <person name="Bataglia L."/>
            <person name="Cardoso-Junior C.A.M."/>
            <person name="Cervoni M.S."/>
            <person name="Silva S.R."/>
            <person name="Dalarmi F."/>
            <person name="Del Lama M.A."/>
            <person name="Depintor T.S."/>
            <person name="Ferreira K.M."/>
            <person name="Goria P.S."/>
            <person name="Jaskot M.C."/>
            <person name="Lago D.C."/>
            <person name="Luna-Lucena D."/>
            <person name="Moda L.M."/>
            <person name="Nascimento L."/>
            <person name="Pedrino M."/>
            <person name="Rabico F.O."/>
            <person name="Sanches F.C."/>
            <person name="Santos D.E."/>
            <person name="Santos C.G."/>
            <person name="Vieira J."/>
            <person name="Lopes T.F."/>
            <person name="Barchuk A.R."/>
            <person name="Hartfelder K."/>
            <person name="Simoes Z.L.P."/>
            <person name="Bitondi M.M.G."/>
            <person name="Pinheiro D.G."/>
        </authorList>
    </citation>
    <scope>NUCLEOTIDE SEQUENCE</scope>
    <source>
        <strain evidence="4">USP_RPSP 00005682</strain>
        <tissue evidence="4">Whole individual</tissue>
    </source>
</reference>
<protein>
    <recommendedName>
        <fullName evidence="3">OAR domain-containing protein</fullName>
    </recommendedName>
</protein>
<dbReference type="InterPro" id="IPR003654">
    <property type="entry name" value="OAR_dom"/>
</dbReference>
<feature type="domain" description="OAR" evidence="3">
    <location>
        <begin position="73"/>
        <end position="86"/>
    </location>
</feature>
<accession>A0A833RDC4</accession>
<evidence type="ECO:0000256" key="1">
    <source>
        <dbReference type="ARBA" id="ARBA00004123"/>
    </source>
</evidence>
<name>A0A833RDC4_9HYME</name>
<dbReference type="EMBL" id="WNWW01000289">
    <property type="protein sequence ID" value="KAF3426799.1"/>
    <property type="molecule type" value="Genomic_DNA"/>
</dbReference>